<comment type="caution">
    <text evidence="1">The sequence shown here is derived from an EMBL/GenBank/DDBJ whole genome shotgun (WGS) entry which is preliminary data.</text>
</comment>
<protein>
    <submittedName>
        <fullName evidence="1">Uncharacterized protein</fullName>
    </submittedName>
</protein>
<gene>
    <name evidence="1" type="ORF">U0070_025210</name>
</gene>
<keyword evidence="2" id="KW-1185">Reference proteome</keyword>
<evidence type="ECO:0000313" key="1">
    <source>
        <dbReference type="EMBL" id="KAK7824414.1"/>
    </source>
</evidence>
<name>A0AAW0JDY9_MYOGA</name>
<proteinExistence type="predicted"/>
<reference evidence="1 2" key="1">
    <citation type="journal article" date="2023" name="bioRxiv">
        <title>Conserved and derived expression patterns and positive selection on dental genes reveal complex evolutionary context of ever-growing rodent molars.</title>
        <authorList>
            <person name="Calamari Z.T."/>
            <person name="Song A."/>
            <person name="Cohen E."/>
            <person name="Akter M."/>
            <person name="Roy R.D."/>
            <person name="Hallikas O."/>
            <person name="Christensen M.M."/>
            <person name="Li P."/>
            <person name="Marangoni P."/>
            <person name="Jernvall J."/>
            <person name="Klein O.D."/>
        </authorList>
    </citation>
    <scope>NUCLEOTIDE SEQUENCE [LARGE SCALE GENOMIC DNA]</scope>
    <source>
        <strain evidence="1">V071</strain>
    </source>
</reference>
<dbReference type="AlphaFoldDB" id="A0AAW0JDY9"/>
<dbReference type="Proteomes" id="UP001488838">
    <property type="component" value="Unassembled WGS sequence"/>
</dbReference>
<evidence type="ECO:0000313" key="2">
    <source>
        <dbReference type="Proteomes" id="UP001488838"/>
    </source>
</evidence>
<accession>A0AAW0JDY9</accession>
<dbReference type="EMBL" id="JBBHLL010000046">
    <property type="protein sequence ID" value="KAK7824414.1"/>
    <property type="molecule type" value="Genomic_DNA"/>
</dbReference>
<sequence>MQRALTPLLQDSKLQFPAMAPVTLELHLELKLYGSSGLSQYQVPSALHDFFRPSKPVPPKKHFHITKYSCQDET</sequence>
<organism evidence="1 2">
    <name type="scientific">Myodes glareolus</name>
    <name type="common">Bank vole</name>
    <name type="synonym">Clethrionomys glareolus</name>
    <dbReference type="NCBI Taxonomy" id="447135"/>
    <lineage>
        <taxon>Eukaryota</taxon>
        <taxon>Metazoa</taxon>
        <taxon>Chordata</taxon>
        <taxon>Craniata</taxon>
        <taxon>Vertebrata</taxon>
        <taxon>Euteleostomi</taxon>
        <taxon>Mammalia</taxon>
        <taxon>Eutheria</taxon>
        <taxon>Euarchontoglires</taxon>
        <taxon>Glires</taxon>
        <taxon>Rodentia</taxon>
        <taxon>Myomorpha</taxon>
        <taxon>Muroidea</taxon>
        <taxon>Cricetidae</taxon>
        <taxon>Arvicolinae</taxon>
        <taxon>Myodes</taxon>
    </lineage>
</organism>